<name>A0A0A9H7A7_ARUDO</name>
<organism evidence="1">
    <name type="scientific">Arundo donax</name>
    <name type="common">Giant reed</name>
    <name type="synonym">Donax arundinaceus</name>
    <dbReference type="NCBI Taxonomy" id="35708"/>
    <lineage>
        <taxon>Eukaryota</taxon>
        <taxon>Viridiplantae</taxon>
        <taxon>Streptophyta</taxon>
        <taxon>Embryophyta</taxon>
        <taxon>Tracheophyta</taxon>
        <taxon>Spermatophyta</taxon>
        <taxon>Magnoliopsida</taxon>
        <taxon>Liliopsida</taxon>
        <taxon>Poales</taxon>
        <taxon>Poaceae</taxon>
        <taxon>PACMAD clade</taxon>
        <taxon>Arundinoideae</taxon>
        <taxon>Arundineae</taxon>
        <taxon>Arundo</taxon>
    </lineage>
</organism>
<sequence>MIGFFNSSTRMRSQVGIISRHFA</sequence>
<dbReference type="EMBL" id="GBRH01169098">
    <property type="protein sequence ID" value="JAE28798.1"/>
    <property type="molecule type" value="Transcribed_RNA"/>
</dbReference>
<accession>A0A0A9H7A7</accession>
<reference evidence="1" key="2">
    <citation type="journal article" date="2015" name="Data Brief">
        <title>Shoot transcriptome of the giant reed, Arundo donax.</title>
        <authorList>
            <person name="Barrero R.A."/>
            <person name="Guerrero F.D."/>
            <person name="Moolhuijzen P."/>
            <person name="Goolsby J.A."/>
            <person name="Tidwell J."/>
            <person name="Bellgard S.E."/>
            <person name="Bellgard M.I."/>
        </authorList>
    </citation>
    <scope>NUCLEOTIDE SEQUENCE</scope>
    <source>
        <tissue evidence="1">Shoot tissue taken approximately 20 cm above the soil surface</tissue>
    </source>
</reference>
<protein>
    <submittedName>
        <fullName evidence="1">Uncharacterized protein</fullName>
    </submittedName>
</protein>
<reference evidence="1" key="1">
    <citation type="submission" date="2014-09" db="EMBL/GenBank/DDBJ databases">
        <authorList>
            <person name="Magalhaes I.L.F."/>
            <person name="Oliveira U."/>
            <person name="Santos F.R."/>
            <person name="Vidigal T.H.D.A."/>
            <person name="Brescovit A.D."/>
            <person name="Santos A.J."/>
        </authorList>
    </citation>
    <scope>NUCLEOTIDE SEQUENCE</scope>
    <source>
        <tissue evidence="1">Shoot tissue taken approximately 20 cm above the soil surface</tissue>
    </source>
</reference>
<dbReference type="AlphaFoldDB" id="A0A0A9H7A7"/>
<proteinExistence type="predicted"/>
<evidence type="ECO:0000313" key="1">
    <source>
        <dbReference type="EMBL" id="JAE28798.1"/>
    </source>
</evidence>